<protein>
    <recommendedName>
        <fullName evidence="2">ABM domain-containing protein</fullName>
    </recommendedName>
</protein>
<dbReference type="AlphaFoldDB" id="A0A1E5C2T2"/>
<evidence type="ECO:0000256" key="1">
    <source>
        <dbReference type="SAM" id="SignalP"/>
    </source>
</evidence>
<dbReference type="Proteomes" id="UP000095039">
    <property type="component" value="Unassembled WGS sequence"/>
</dbReference>
<evidence type="ECO:0000313" key="3">
    <source>
        <dbReference type="EMBL" id="OEE59796.1"/>
    </source>
</evidence>
<dbReference type="InterPro" id="IPR011008">
    <property type="entry name" value="Dimeric_a/b-barrel"/>
</dbReference>
<keyword evidence="4" id="KW-1185">Reference proteome</keyword>
<accession>A0A1E5C2T2</accession>
<keyword evidence="1" id="KW-0732">Signal</keyword>
<dbReference type="RefSeq" id="WP_016960855.1">
    <property type="nucleotide sequence ID" value="NZ_AJWN02000077.1"/>
</dbReference>
<gene>
    <name evidence="3" type="ORF">A1OK_13170</name>
</gene>
<comment type="caution">
    <text evidence="3">The sequence shown here is derived from an EMBL/GenBank/DDBJ whole genome shotgun (WGS) entry which is preliminary data.</text>
</comment>
<feature type="domain" description="ABM" evidence="2">
    <location>
        <begin position="52"/>
        <end position="93"/>
    </location>
</feature>
<dbReference type="SUPFAM" id="SSF54909">
    <property type="entry name" value="Dimeric alpha+beta barrel"/>
    <property type="match status" value="1"/>
</dbReference>
<evidence type="ECO:0000259" key="2">
    <source>
        <dbReference type="Pfam" id="PF03992"/>
    </source>
</evidence>
<dbReference type="EMBL" id="AJWN02000077">
    <property type="protein sequence ID" value="OEE59796.1"/>
    <property type="molecule type" value="Genomic_DNA"/>
</dbReference>
<dbReference type="Pfam" id="PF03992">
    <property type="entry name" value="ABM"/>
    <property type="match status" value="1"/>
</dbReference>
<dbReference type="InterPro" id="IPR007138">
    <property type="entry name" value="ABM_dom"/>
</dbReference>
<organism evidence="3 4">
    <name type="scientific">Enterovibrio norvegicus FF-454</name>
    <dbReference type="NCBI Taxonomy" id="1185651"/>
    <lineage>
        <taxon>Bacteria</taxon>
        <taxon>Pseudomonadati</taxon>
        <taxon>Pseudomonadota</taxon>
        <taxon>Gammaproteobacteria</taxon>
        <taxon>Vibrionales</taxon>
        <taxon>Vibrionaceae</taxon>
        <taxon>Enterovibrio</taxon>
    </lineage>
</organism>
<feature type="signal peptide" evidence="1">
    <location>
        <begin position="1"/>
        <end position="25"/>
    </location>
</feature>
<feature type="chain" id="PRO_5009172301" description="ABM domain-containing protein" evidence="1">
    <location>
        <begin position="26"/>
        <end position="119"/>
    </location>
</feature>
<evidence type="ECO:0000313" key="4">
    <source>
        <dbReference type="Proteomes" id="UP000095039"/>
    </source>
</evidence>
<reference evidence="3 4" key="1">
    <citation type="journal article" date="2012" name="Science">
        <title>Ecological populations of bacteria act as socially cohesive units of antibiotic production and resistance.</title>
        <authorList>
            <person name="Cordero O.X."/>
            <person name="Wildschutte H."/>
            <person name="Kirkup B."/>
            <person name="Proehl S."/>
            <person name="Ngo L."/>
            <person name="Hussain F."/>
            <person name="Le Roux F."/>
            <person name="Mincer T."/>
            <person name="Polz M.F."/>
        </authorList>
    </citation>
    <scope>NUCLEOTIDE SEQUENCE [LARGE SCALE GENOMIC DNA]</scope>
    <source>
        <strain evidence="3 4">FF-454</strain>
    </source>
</reference>
<sequence length="119" mass="13153">MVQINNFIRALAFSTMVLAPTFASATVIEIATFQLKDNVSYEIFAPLDKAVEMQHVTKQPGFISRESAKGKNGDWLVVVHWESEEDAQASMNSFMSAPAAAGFMEAIDTSTMSMQHYVK</sequence>
<proteinExistence type="predicted"/>
<name>A0A1E5C2T2_9GAMM</name>
<dbReference type="Gene3D" id="3.30.70.100">
    <property type="match status" value="1"/>
</dbReference>